<evidence type="ECO:0000256" key="1">
    <source>
        <dbReference type="ARBA" id="ARBA00000085"/>
    </source>
</evidence>
<dbReference type="EC" id="2.7.13.3" evidence="2"/>
<protein>
    <recommendedName>
        <fullName evidence="2">histidine kinase</fullName>
        <ecNumber evidence="2">2.7.13.3</ecNumber>
    </recommendedName>
</protein>
<proteinExistence type="predicted"/>
<dbReference type="Pfam" id="PF07536">
    <property type="entry name" value="HWE_HK"/>
    <property type="match status" value="1"/>
</dbReference>
<dbReference type="AlphaFoldDB" id="A0AB39XHW6"/>
<reference evidence="9" key="1">
    <citation type="submission" date="2024-08" db="EMBL/GenBank/DDBJ databases">
        <authorList>
            <person name="Chaddad Z."/>
            <person name="Lamrabet M."/>
            <person name="Bouhnik O."/>
            <person name="Alami S."/>
            <person name="Wipf D."/>
            <person name="Courty P.E."/>
            <person name="Missbah El Idrissi M."/>
        </authorList>
    </citation>
    <scope>NUCLEOTIDE SEQUENCE</scope>
    <source>
        <strain evidence="9">LLZ17</strain>
    </source>
</reference>
<evidence type="ECO:0000256" key="6">
    <source>
        <dbReference type="ARBA" id="ARBA00022777"/>
    </source>
</evidence>
<dbReference type="Gene3D" id="3.30.565.10">
    <property type="entry name" value="Histidine kinase-like ATPase, C-terminal domain"/>
    <property type="match status" value="1"/>
</dbReference>
<evidence type="ECO:0000256" key="3">
    <source>
        <dbReference type="ARBA" id="ARBA00022553"/>
    </source>
</evidence>
<dbReference type="PANTHER" id="PTHR41523">
    <property type="entry name" value="TWO-COMPONENT SYSTEM SENSOR PROTEIN"/>
    <property type="match status" value="1"/>
</dbReference>
<dbReference type="GO" id="GO:0005524">
    <property type="term" value="F:ATP binding"/>
    <property type="evidence" value="ECO:0007669"/>
    <property type="project" value="UniProtKB-KW"/>
</dbReference>
<dbReference type="RefSeq" id="WP_369721906.1">
    <property type="nucleotide sequence ID" value="NZ_CP165734.1"/>
</dbReference>
<dbReference type="PANTHER" id="PTHR41523:SF8">
    <property type="entry name" value="ETHYLENE RESPONSE SENSOR PROTEIN"/>
    <property type="match status" value="1"/>
</dbReference>
<gene>
    <name evidence="9" type="ORF">AB8Z38_33920</name>
</gene>
<dbReference type="EMBL" id="CP165734">
    <property type="protein sequence ID" value="XDV57483.1"/>
    <property type="molecule type" value="Genomic_DNA"/>
</dbReference>
<dbReference type="GO" id="GO:0004673">
    <property type="term" value="F:protein histidine kinase activity"/>
    <property type="evidence" value="ECO:0007669"/>
    <property type="project" value="UniProtKB-EC"/>
</dbReference>
<keyword evidence="7" id="KW-0067">ATP-binding</keyword>
<feature type="domain" description="Signal transduction histidine kinase HWE region" evidence="8">
    <location>
        <begin position="12"/>
        <end position="91"/>
    </location>
</feature>
<evidence type="ECO:0000259" key="8">
    <source>
        <dbReference type="SMART" id="SM00911"/>
    </source>
</evidence>
<dbReference type="SMART" id="SM00911">
    <property type="entry name" value="HWE_HK"/>
    <property type="match status" value="1"/>
</dbReference>
<keyword evidence="4 9" id="KW-0808">Transferase</keyword>
<evidence type="ECO:0000313" key="9">
    <source>
        <dbReference type="EMBL" id="XDV57483.1"/>
    </source>
</evidence>
<keyword evidence="6 9" id="KW-0418">Kinase</keyword>
<keyword evidence="5" id="KW-0547">Nucleotide-binding</keyword>
<evidence type="ECO:0000256" key="2">
    <source>
        <dbReference type="ARBA" id="ARBA00012438"/>
    </source>
</evidence>
<comment type="catalytic activity">
    <reaction evidence="1">
        <text>ATP + protein L-histidine = ADP + protein N-phospho-L-histidine.</text>
        <dbReference type="EC" id="2.7.13.3"/>
    </reaction>
</comment>
<dbReference type="InterPro" id="IPR011102">
    <property type="entry name" value="Sig_transdc_His_kinase_HWE"/>
</dbReference>
<evidence type="ECO:0000256" key="5">
    <source>
        <dbReference type="ARBA" id="ARBA00022741"/>
    </source>
</evidence>
<accession>A0AB39XHW6</accession>
<organism evidence="9">
    <name type="scientific">Bradyrhizobium sp. LLZ17</name>
    <dbReference type="NCBI Taxonomy" id="3239388"/>
    <lineage>
        <taxon>Bacteria</taxon>
        <taxon>Pseudomonadati</taxon>
        <taxon>Pseudomonadota</taxon>
        <taxon>Alphaproteobacteria</taxon>
        <taxon>Hyphomicrobiales</taxon>
        <taxon>Nitrobacteraceae</taxon>
        <taxon>Bradyrhizobium</taxon>
    </lineage>
</organism>
<sequence length="200" mass="21928">MNGEGLPLLLQEVNHRIRNLLAMIEAVLGQTESRTVHDYRQKVIARISGLSDFYEVMYRSDTGRIRLAELLEQTMRSCCARSGQVVLGGPDVELGSQLALWLHLVVHELATNARKYGALSSTGGTVNLTWEVQQTLGAAGKLALVWYEAGGPEVQQPKRRGFGSRLITKALDQYGDVQLHFGPAGVACSMLINLDRDLGP</sequence>
<keyword evidence="3" id="KW-0597">Phosphoprotein</keyword>
<evidence type="ECO:0000256" key="4">
    <source>
        <dbReference type="ARBA" id="ARBA00022679"/>
    </source>
</evidence>
<evidence type="ECO:0000256" key="7">
    <source>
        <dbReference type="ARBA" id="ARBA00022840"/>
    </source>
</evidence>
<name>A0AB39XHW6_9BRAD</name>
<dbReference type="InterPro" id="IPR036890">
    <property type="entry name" value="HATPase_C_sf"/>
</dbReference>